<dbReference type="GO" id="GO:0042910">
    <property type="term" value="F:xenobiotic transmembrane transporter activity"/>
    <property type="evidence" value="ECO:0007669"/>
    <property type="project" value="InterPro"/>
</dbReference>
<gene>
    <name evidence="10" type="ORF">GCM10011387_20850</name>
</gene>
<dbReference type="Gene3D" id="1.20.1720.10">
    <property type="entry name" value="Multidrug resistance protein D"/>
    <property type="match status" value="1"/>
</dbReference>
<evidence type="ECO:0000313" key="10">
    <source>
        <dbReference type="EMBL" id="GGC67248.1"/>
    </source>
</evidence>
<feature type="transmembrane region" description="Helical" evidence="8">
    <location>
        <begin position="45"/>
        <end position="64"/>
    </location>
</feature>
<feature type="transmembrane region" description="Helical" evidence="8">
    <location>
        <begin position="305"/>
        <end position="322"/>
    </location>
</feature>
<dbReference type="NCBIfam" id="TIGR00710">
    <property type="entry name" value="efflux_Bcr_CflA"/>
    <property type="match status" value="1"/>
</dbReference>
<dbReference type="InterPro" id="IPR004812">
    <property type="entry name" value="Efflux_drug-R_Bcr/CmlA"/>
</dbReference>
<protein>
    <submittedName>
        <fullName evidence="10">Bcr/CflA family drug resistance efflux transporter</fullName>
    </submittedName>
</protein>
<dbReference type="AlphaFoldDB" id="A0A916UBD8"/>
<dbReference type="CDD" id="cd17320">
    <property type="entry name" value="MFS_MdfA_MDR_like"/>
    <property type="match status" value="1"/>
</dbReference>
<feature type="transmembrane region" description="Helical" evidence="8">
    <location>
        <begin position="279"/>
        <end position="299"/>
    </location>
</feature>
<dbReference type="SUPFAM" id="SSF103473">
    <property type="entry name" value="MFS general substrate transporter"/>
    <property type="match status" value="1"/>
</dbReference>
<accession>A0A916UBD8</accession>
<evidence type="ECO:0000313" key="11">
    <source>
        <dbReference type="Proteomes" id="UP000651668"/>
    </source>
</evidence>
<feature type="transmembrane region" description="Helical" evidence="8">
    <location>
        <begin position="161"/>
        <end position="183"/>
    </location>
</feature>
<evidence type="ECO:0000256" key="1">
    <source>
        <dbReference type="ARBA" id="ARBA00004651"/>
    </source>
</evidence>
<dbReference type="Pfam" id="PF07690">
    <property type="entry name" value="MFS_1"/>
    <property type="match status" value="1"/>
</dbReference>
<dbReference type="PROSITE" id="PS50850">
    <property type="entry name" value="MFS"/>
    <property type="match status" value="1"/>
</dbReference>
<evidence type="ECO:0000256" key="5">
    <source>
        <dbReference type="ARBA" id="ARBA00022692"/>
    </source>
</evidence>
<comment type="caution">
    <text evidence="10">The sequence shown here is derived from an EMBL/GenBank/DDBJ whole genome shotgun (WGS) entry which is preliminary data.</text>
</comment>
<evidence type="ECO:0000256" key="6">
    <source>
        <dbReference type="ARBA" id="ARBA00022989"/>
    </source>
</evidence>
<keyword evidence="4" id="KW-1003">Cell membrane</keyword>
<comment type="subcellular location">
    <subcellularLocation>
        <location evidence="1">Cell membrane</location>
        <topology evidence="1">Multi-pass membrane protein</topology>
    </subcellularLocation>
</comment>
<feature type="transmembrane region" description="Helical" evidence="8">
    <location>
        <begin position="204"/>
        <end position="228"/>
    </location>
</feature>
<sequence>MNNKQYFSLILILGSLTALGPFSIDMYLPAFPVIAKDLNTSTEQVAISLSSFFIGISLGQLLYGPLLDRFGRKKPLCLGLLLYILASLGCVFATTLNQLIILRAVQALGSCAAAVASVAMVRDLFPVKDSAKVFALLMLVVGVSPMLAPTAGSYVTILFGWHAIFIALMALGLINLLASIFWLPEKYQPDPTISLLPAPIIKTFLSVIAEPYFYTYALTGAMAFSGLFAYVAGSPVVFMEVFKVSTEMYGWIFAILSIGLITSSQINSLLVRRFKSERIVFVALSTQLVLTLCFFAGAYLNLLNLYNTIGLLFLFLCCLGFINPNTSALSLSPFKKNAGSASALMGAIQMGVGAVASSLLSVFDTKSALPMVAVMAGSTAIAMIILLFGRLKLSKTIA</sequence>
<keyword evidence="7 8" id="KW-0472">Membrane</keyword>
<keyword evidence="6 8" id="KW-1133">Transmembrane helix</keyword>
<feature type="transmembrane region" description="Helical" evidence="8">
    <location>
        <begin position="133"/>
        <end position="155"/>
    </location>
</feature>
<evidence type="ECO:0000256" key="7">
    <source>
        <dbReference type="ARBA" id="ARBA00023136"/>
    </source>
</evidence>
<comment type="similarity">
    <text evidence="2">Belongs to the major facilitator superfamily. Bcr/CmlA family.</text>
</comment>
<reference evidence="10" key="1">
    <citation type="journal article" date="2014" name="Int. J. Syst. Evol. Microbiol.">
        <title>Complete genome sequence of Corynebacterium casei LMG S-19264T (=DSM 44701T), isolated from a smear-ripened cheese.</title>
        <authorList>
            <consortium name="US DOE Joint Genome Institute (JGI-PGF)"/>
            <person name="Walter F."/>
            <person name="Albersmeier A."/>
            <person name="Kalinowski J."/>
            <person name="Ruckert C."/>
        </authorList>
    </citation>
    <scope>NUCLEOTIDE SEQUENCE</scope>
    <source>
        <strain evidence="10">CGMCC 1.15343</strain>
    </source>
</reference>
<feature type="domain" description="Major facilitator superfamily (MFS) profile" evidence="9">
    <location>
        <begin position="9"/>
        <end position="394"/>
    </location>
</feature>
<dbReference type="PANTHER" id="PTHR23502">
    <property type="entry name" value="MAJOR FACILITATOR SUPERFAMILY"/>
    <property type="match status" value="1"/>
</dbReference>
<dbReference type="InterPro" id="IPR011701">
    <property type="entry name" value="MFS"/>
</dbReference>
<feature type="transmembrane region" description="Helical" evidence="8">
    <location>
        <begin position="248"/>
        <end position="267"/>
    </location>
</feature>
<dbReference type="Proteomes" id="UP000651668">
    <property type="component" value="Unassembled WGS sequence"/>
</dbReference>
<dbReference type="InterPro" id="IPR036259">
    <property type="entry name" value="MFS_trans_sf"/>
</dbReference>
<organism evidence="10 11">
    <name type="scientific">Pedobacter quisquiliarum</name>
    <dbReference type="NCBI Taxonomy" id="1834438"/>
    <lineage>
        <taxon>Bacteria</taxon>
        <taxon>Pseudomonadati</taxon>
        <taxon>Bacteroidota</taxon>
        <taxon>Sphingobacteriia</taxon>
        <taxon>Sphingobacteriales</taxon>
        <taxon>Sphingobacteriaceae</taxon>
        <taxon>Pedobacter</taxon>
    </lineage>
</organism>
<evidence type="ECO:0000256" key="8">
    <source>
        <dbReference type="SAM" id="Phobius"/>
    </source>
</evidence>
<dbReference type="PANTHER" id="PTHR23502:SF132">
    <property type="entry name" value="POLYAMINE TRANSPORTER 2-RELATED"/>
    <property type="match status" value="1"/>
</dbReference>
<feature type="transmembrane region" description="Helical" evidence="8">
    <location>
        <begin position="343"/>
        <end position="363"/>
    </location>
</feature>
<evidence type="ECO:0000256" key="3">
    <source>
        <dbReference type="ARBA" id="ARBA00022448"/>
    </source>
</evidence>
<dbReference type="GO" id="GO:0005886">
    <property type="term" value="C:plasma membrane"/>
    <property type="evidence" value="ECO:0007669"/>
    <property type="project" value="UniProtKB-SubCell"/>
</dbReference>
<dbReference type="RefSeq" id="WP_188626839.1">
    <property type="nucleotide sequence ID" value="NZ_BMIL01000006.1"/>
</dbReference>
<dbReference type="InterPro" id="IPR020846">
    <property type="entry name" value="MFS_dom"/>
</dbReference>
<dbReference type="FunFam" id="1.20.1720.10:FF:000005">
    <property type="entry name" value="Bcr/CflA family efflux transporter"/>
    <property type="match status" value="1"/>
</dbReference>
<evidence type="ECO:0000259" key="9">
    <source>
        <dbReference type="PROSITE" id="PS50850"/>
    </source>
</evidence>
<feature type="transmembrane region" description="Helical" evidence="8">
    <location>
        <begin position="369"/>
        <end position="389"/>
    </location>
</feature>
<evidence type="ECO:0000256" key="2">
    <source>
        <dbReference type="ARBA" id="ARBA00006236"/>
    </source>
</evidence>
<feature type="transmembrane region" description="Helical" evidence="8">
    <location>
        <begin position="76"/>
        <end position="94"/>
    </location>
</feature>
<dbReference type="GO" id="GO:0015385">
    <property type="term" value="F:sodium:proton antiporter activity"/>
    <property type="evidence" value="ECO:0007669"/>
    <property type="project" value="TreeGrafter"/>
</dbReference>
<name>A0A916UBD8_9SPHI</name>
<keyword evidence="11" id="KW-1185">Reference proteome</keyword>
<keyword evidence="3" id="KW-0813">Transport</keyword>
<dbReference type="GO" id="GO:1990961">
    <property type="term" value="P:xenobiotic detoxification by transmembrane export across the plasma membrane"/>
    <property type="evidence" value="ECO:0007669"/>
    <property type="project" value="InterPro"/>
</dbReference>
<dbReference type="EMBL" id="BMIL01000006">
    <property type="protein sequence ID" value="GGC67248.1"/>
    <property type="molecule type" value="Genomic_DNA"/>
</dbReference>
<keyword evidence="5 8" id="KW-0812">Transmembrane</keyword>
<evidence type="ECO:0000256" key="4">
    <source>
        <dbReference type="ARBA" id="ARBA00022475"/>
    </source>
</evidence>
<proteinExistence type="inferred from homology"/>
<feature type="transmembrane region" description="Helical" evidence="8">
    <location>
        <begin position="100"/>
        <end position="121"/>
    </location>
</feature>
<reference evidence="10" key="2">
    <citation type="submission" date="2020-09" db="EMBL/GenBank/DDBJ databases">
        <authorList>
            <person name="Sun Q."/>
            <person name="Zhou Y."/>
        </authorList>
    </citation>
    <scope>NUCLEOTIDE SEQUENCE</scope>
    <source>
        <strain evidence="10">CGMCC 1.15343</strain>
    </source>
</reference>